<keyword evidence="3" id="KW-0489">Methyltransferase</keyword>
<name>A0A3P1T9K8_9ACTN</name>
<dbReference type="Proteomes" id="UP000280819">
    <property type="component" value="Unassembled WGS sequence"/>
</dbReference>
<dbReference type="GO" id="GO:0032259">
    <property type="term" value="P:methylation"/>
    <property type="evidence" value="ECO:0007669"/>
    <property type="project" value="UniProtKB-KW"/>
</dbReference>
<dbReference type="AlphaFoldDB" id="A0A3P1T9K8"/>
<evidence type="ECO:0000256" key="1">
    <source>
        <dbReference type="ARBA" id="ARBA00022679"/>
    </source>
</evidence>
<organism evidence="3 4">
    <name type="scientific">Arachnia propionica</name>
    <dbReference type="NCBI Taxonomy" id="1750"/>
    <lineage>
        <taxon>Bacteria</taxon>
        <taxon>Bacillati</taxon>
        <taxon>Actinomycetota</taxon>
        <taxon>Actinomycetes</taxon>
        <taxon>Propionibacteriales</taxon>
        <taxon>Propionibacteriaceae</taxon>
        <taxon>Arachnia</taxon>
    </lineage>
</organism>
<dbReference type="InterPro" id="IPR029063">
    <property type="entry name" value="SAM-dependent_MTases_sf"/>
</dbReference>
<dbReference type="EMBL" id="RQZG01000007">
    <property type="protein sequence ID" value="RRD05153.1"/>
    <property type="molecule type" value="Genomic_DNA"/>
</dbReference>
<sequence>MADEEFDDPRLAALYDVLDPDRSDLECYLLLAAKLQVEHVLDVGCGTGVLALLLAERGVQVVGVDPAGASLDVARAKSGADRVTWLLGDAASLPGLQVDLATMTANVAQVFLTDEAWQANLNAIHRALRPGGTLAFETRIPGARSWESWVPSASRRTTEVPGIGPVTTWVEVLEVTEQPLLVTFRWHYGFPDGQELLSTSTLRFRERDEIIASLEQADFTGIQIEDLPHAPGRGWLIRAESA</sequence>
<keyword evidence="1 3" id="KW-0808">Transferase</keyword>
<feature type="domain" description="Methyltransferase" evidence="2">
    <location>
        <begin position="40"/>
        <end position="132"/>
    </location>
</feature>
<evidence type="ECO:0000313" key="4">
    <source>
        <dbReference type="Proteomes" id="UP000280819"/>
    </source>
</evidence>
<dbReference type="Pfam" id="PF13649">
    <property type="entry name" value="Methyltransf_25"/>
    <property type="match status" value="1"/>
</dbReference>
<dbReference type="SUPFAM" id="SSF53335">
    <property type="entry name" value="S-adenosyl-L-methionine-dependent methyltransferases"/>
    <property type="match status" value="1"/>
</dbReference>
<proteinExistence type="predicted"/>
<protein>
    <submittedName>
        <fullName evidence="3">Class I SAM-dependent methyltransferase</fullName>
    </submittedName>
</protein>
<dbReference type="RefSeq" id="WP_124844458.1">
    <property type="nucleotide sequence ID" value="NZ_RQZG01000007.1"/>
</dbReference>
<dbReference type="InterPro" id="IPR041698">
    <property type="entry name" value="Methyltransf_25"/>
</dbReference>
<gene>
    <name evidence="3" type="ORF">EII34_07355</name>
</gene>
<dbReference type="OrthoDB" id="9811589at2"/>
<accession>A0A3P1T9K8</accession>
<dbReference type="PANTHER" id="PTHR43861">
    <property type="entry name" value="TRANS-ACONITATE 2-METHYLTRANSFERASE-RELATED"/>
    <property type="match status" value="1"/>
</dbReference>
<comment type="caution">
    <text evidence="3">The sequence shown here is derived from an EMBL/GenBank/DDBJ whole genome shotgun (WGS) entry which is preliminary data.</text>
</comment>
<evidence type="ECO:0000259" key="2">
    <source>
        <dbReference type="Pfam" id="PF13649"/>
    </source>
</evidence>
<dbReference type="CDD" id="cd02440">
    <property type="entry name" value="AdoMet_MTases"/>
    <property type="match status" value="1"/>
</dbReference>
<dbReference type="Gene3D" id="3.40.50.150">
    <property type="entry name" value="Vaccinia Virus protein VP39"/>
    <property type="match status" value="1"/>
</dbReference>
<evidence type="ECO:0000313" key="3">
    <source>
        <dbReference type="EMBL" id="RRD05153.1"/>
    </source>
</evidence>
<reference evidence="3 4" key="1">
    <citation type="submission" date="2018-11" db="EMBL/GenBank/DDBJ databases">
        <title>Genomes From Bacteria Associated with the Canine Oral Cavity: a Test Case for Automated Genome-Based Taxonomic Assignment.</title>
        <authorList>
            <person name="Coil D.A."/>
            <person name="Jospin G."/>
            <person name="Darling A.E."/>
            <person name="Wallis C."/>
            <person name="Davis I.J."/>
            <person name="Harris S."/>
            <person name="Eisen J.A."/>
            <person name="Holcombe L.J."/>
            <person name="O'Flynn C."/>
        </authorList>
    </citation>
    <scope>NUCLEOTIDE SEQUENCE [LARGE SCALE GENOMIC DNA]</scope>
    <source>
        <strain evidence="3 4">OH887_COT-365</strain>
    </source>
</reference>
<dbReference type="GO" id="GO:0008168">
    <property type="term" value="F:methyltransferase activity"/>
    <property type="evidence" value="ECO:0007669"/>
    <property type="project" value="UniProtKB-KW"/>
</dbReference>